<dbReference type="Proteomes" id="UP000280792">
    <property type="component" value="Unassembled WGS sequence"/>
</dbReference>
<gene>
    <name evidence="2" type="ORF">D0544_15170</name>
</gene>
<proteinExistence type="predicted"/>
<keyword evidence="1" id="KW-1133">Transmembrane helix</keyword>
<evidence type="ECO:0000313" key="2">
    <source>
        <dbReference type="EMBL" id="RRJ83173.1"/>
    </source>
</evidence>
<evidence type="ECO:0000256" key="1">
    <source>
        <dbReference type="SAM" id="Phobius"/>
    </source>
</evidence>
<keyword evidence="3" id="KW-1185">Reference proteome</keyword>
<reference evidence="2 3" key="1">
    <citation type="submission" date="2018-08" db="EMBL/GenBank/DDBJ databases">
        <authorList>
            <person name="Khan S.A."/>
        </authorList>
    </citation>
    <scope>NUCLEOTIDE SEQUENCE [LARGE SCALE GENOMIC DNA]</scope>
    <source>
        <strain evidence="2 3">GTF-13</strain>
    </source>
</reference>
<dbReference type="RefSeq" id="WP_125017603.1">
    <property type="nucleotide sequence ID" value="NZ_QWEZ01000002.1"/>
</dbReference>
<evidence type="ECO:0000313" key="3">
    <source>
        <dbReference type="Proteomes" id="UP000280792"/>
    </source>
</evidence>
<sequence>MPILMLMLRMAVLPHWMWHEEPDEKHFYHRTFTPRYRAKRRIVRTLWLAAGLLMLCNPVLPFVILIGLPMTLLGFVILDETR</sequence>
<accession>A0A3P3VQS4</accession>
<comment type="caution">
    <text evidence="2">The sequence shown here is derived from an EMBL/GenBank/DDBJ whole genome shotgun (WGS) entry which is preliminary data.</text>
</comment>
<name>A0A3P3VQS4_9GAMM</name>
<feature type="transmembrane region" description="Helical" evidence="1">
    <location>
        <begin position="45"/>
        <end position="78"/>
    </location>
</feature>
<organism evidence="2 3">
    <name type="scientific">Aestuariirhabdus litorea</name>
    <dbReference type="NCBI Taxonomy" id="2528527"/>
    <lineage>
        <taxon>Bacteria</taxon>
        <taxon>Pseudomonadati</taxon>
        <taxon>Pseudomonadota</taxon>
        <taxon>Gammaproteobacteria</taxon>
        <taxon>Oceanospirillales</taxon>
        <taxon>Aestuariirhabdaceae</taxon>
        <taxon>Aestuariirhabdus</taxon>
    </lineage>
</organism>
<dbReference type="EMBL" id="QWEZ01000002">
    <property type="protein sequence ID" value="RRJ83173.1"/>
    <property type="molecule type" value="Genomic_DNA"/>
</dbReference>
<keyword evidence="1" id="KW-0472">Membrane</keyword>
<keyword evidence="1" id="KW-0812">Transmembrane</keyword>
<reference evidence="2 3" key="2">
    <citation type="submission" date="2018-12" db="EMBL/GenBank/DDBJ databases">
        <title>Simiduia agarivorans gen. nov., sp. nov., a marine, agarolytic bacterium isolated from shallow coastal water from Keelung, Taiwan.</title>
        <authorList>
            <person name="Shieh W.Y."/>
        </authorList>
    </citation>
    <scope>NUCLEOTIDE SEQUENCE [LARGE SCALE GENOMIC DNA]</scope>
    <source>
        <strain evidence="2 3">GTF-13</strain>
    </source>
</reference>
<dbReference type="AlphaFoldDB" id="A0A3P3VQS4"/>
<protein>
    <submittedName>
        <fullName evidence="2">Uncharacterized protein</fullName>
    </submittedName>
</protein>